<keyword evidence="2" id="KW-1185">Reference proteome</keyword>
<protein>
    <submittedName>
        <fullName evidence="1">Uncharacterized protein</fullName>
    </submittedName>
</protein>
<dbReference type="AlphaFoldDB" id="A0A4Q7WZY2"/>
<evidence type="ECO:0000313" key="1">
    <source>
        <dbReference type="EMBL" id="RZU16137.1"/>
    </source>
</evidence>
<comment type="caution">
    <text evidence="1">The sequence shown here is derived from an EMBL/GenBank/DDBJ whole genome shotgun (WGS) entry which is preliminary data.</text>
</comment>
<name>A0A4Q7WZY2_9ACTN</name>
<sequence length="166" mass="17377">MARDGADGGVCRPKKAISGSVPVELMPTPASTAAHTVGDWISENPNANAGGVVILRDPEAVAVYWKGPPPPELQSLAAAQPVPVTFHAATYSLADLDPVARQVLADHRDVVSSTGPNHDYSGISVSLWSTAPVEATMAKLNAESDVPIFFWMIADPVDLTGDTTHP</sequence>
<gene>
    <name evidence="1" type="ORF">EV645_3685</name>
</gene>
<accession>A0A4Q7WZY2</accession>
<proteinExistence type="predicted"/>
<organism evidence="1 2">
    <name type="scientific">Kribbella rubisoli</name>
    <dbReference type="NCBI Taxonomy" id="3075929"/>
    <lineage>
        <taxon>Bacteria</taxon>
        <taxon>Bacillati</taxon>
        <taxon>Actinomycetota</taxon>
        <taxon>Actinomycetes</taxon>
        <taxon>Propionibacteriales</taxon>
        <taxon>Kribbellaceae</taxon>
        <taxon>Kribbella</taxon>
    </lineage>
</organism>
<reference evidence="1 2" key="1">
    <citation type="journal article" date="2015" name="Stand. Genomic Sci.">
        <title>Genomic Encyclopedia of Bacterial and Archaeal Type Strains, Phase III: the genomes of soil and plant-associated and newly described type strains.</title>
        <authorList>
            <person name="Whitman W.B."/>
            <person name="Woyke T."/>
            <person name="Klenk H.P."/>
            <person name="Zhou Y."/>
            <person name="Lilburn T.G."/>
            <person name="Beck B.J."/>
            <person name="De Vos P."/>
            <person name="Vandamme P."/>
            <person name="Eisen J.A."/>
            <person name="Garrity G."/>
            <person name="Hugenholtz P."/>
            <person name="Kyrpides N.C."/>
        </authorList>
    </citation>
    <scope>NUCLEOTIDE SEQUENCE [LARGE SCALE GENOMIC DNA]</scope>
    <source>
        <strain evidence="1 2">VKM Ac-2540</strain>
    </source>
</reference>
<evidence type="ECO:0000313" key="2">
    <source>
        <dbReference type="Proteomes" id="UP000292027"/>
    </source>
</evidence>
<dbReference type="EMBL" id="SHKR01000012">
    <property type="protein sequence ID" value="RZU16137.1"/>
    <property type="molecule type" value="Genomic_DNA"/>
</dbReference>
<dbReference type="RefSeq" id="WP_130445071.1">
    <property type="nucleotide sequence ID" value="NZ_SHKR01000012.1"/>
</dbReference>
<dbReference type="Proteomes" id="UP000292027">
    <property type="component" value="Unassembled WGS sequence"/>
</dbReference>
<dbReference type="OrthoDB" id="3824068at2"/>